<dbReference type="PANTHER" id="PTHR36842:SF1">
    <property type="entry name" value="PROTEIN TOLB"/>
    <property type="match status" value="1"/>
</dbReference>
<dbReference type="InterPro" id="IPR011042">
    <property type="entry name" value="6-blade_b-propeller_TolB-like"/>
</dbReference>
<evidence type="ECO:0000313" key="3">
    <source>
        <dbReference type="Proteomes" id="UP000186002"/>
    </source>
</evidence>
<organism evidence="2 3">
    <name type="scientific">Roseibium suaedae</name>
    <dbReference type="NCBI Taxonomy" id="735517"/>
    <lineage>
        <taxon>Bacteria</taxon>
        <taxon>Pseudomonadati</taxon>
        <taxon>Pseudomonadota</taxon>
        <taxon>Alphaproteobacteria</taxon>
        <taxon>Hyphomicrobiales</taxon>
        <taxon>Stappiaceae</taxon>
        <taxon>Roseibium</taxon>
    </lineage>
</organism>
<sequence>MRPINQRRLREGQISELVVASYDGGRTDVIYETGELIEAPNWTPDGKWLIYNGDGRLFRISPDGSKGPTRINTAPIEDLNNDHLVSPDGRYLYVSANDGHLYRVKAEGGDPVRISNTYPPERGFRYYLHGISPDGGQLAYVGLETGSGKTVTRVFLIPASGGDDLALTDGSHPVDGPEFAPQGDWIYFNSEQGSSAPGHAQVFRMKPDGTGIEQLTFDERVNWFPHPSPDGRLIAYLSYPPGTVGHPADRDVIVRTMTPDGGSIRDIDRFNGGQGTINVASWSPDSCHFAYVRYPLRQVEA</sequence>
<dbReference type="EMBL" id="FRBW01000005">
    <property type="protein sequence ID" value="SHN04076.1"/>
    <property type="molecule type" value="Genomic_DNA"/>
</dbReference>
<keyword evidence="3" id="KW-1185">Reference proteome</keyword>
<dbReference type="Proteomes" id="UP000186002">
    <property type="component" value="Unassembled WGS sequence"/>
</dbReference>
<dbReference type="Gene3D" id="2.120.10.30">
    <property type="entry name" value="TolB, C-terminal domain"/>
    <property type="match status" value="1"/>
</dbReference>
<protein>
    <submittedName>
        <fullName evidence="2">WD40-like Beta Propeller Repeat</fullName>
    </submittedName>
</protein>
<name>A0A1M7NL73_9HYPH</name>
<evidence type="ECO:0000256" key="1">
    <source>
        <dbReference type="ARBA" id="ARBA00009820"/>
    </source>
</evidence>
<dbReference type="PANTHER" id="PTHR36842">
    <property type="entry name" value="PROTEIN TOLB HOMOLOG"/>
    <property type="match status" value="1"/>
</dbReference>
<dbReference type="AlphaFoldDB" id="A0A1M7NL73"/>
<accession>A0A1M7NL73</accession>
<dbReference type="SUPFAM" id="SSF82171">
    <property type="entry name" value="DPP6 N-terminal domain-like"/>
    <property type="match status" value="1"/>
</dbReference>
<reference evidence="2 3" key="1">
    <citation type="submission" date="2016-11" db="EMBL/GenBank/DDBJ databases">
        <authorList>
            <person name="Jaros S."/>
            <person name="Januszkiewicz K."/>
            <person name="Wedrychowicz H."/>
        </authorList>
    </citation>
    <scope>NUCLEOTIDE SEQUENCE [LARGE SCALE GENOMIC DNA]</scope>
    <source>
        <strain evidence="2 3">DSM 22153</strain>
    </source>
</reference>
<proteinExistence type="inferred from homology"/>
<dbReference type="STRING" id="735517.SAMN05444272_3806"/>
<gene>
    <name evidence="2" type="ORF">SAMN05444272_3806</name>
</gene>
<comment type="similarity">
    <text evidence="1">Belongs to the TolB family.</text>
</comment>
<dbReference type="RefSeq" id="WP_073014946.1">
    <property type="nucleotide sequence ID" value="NZ_FRBW01000005.1"/>
</dbReference>
<dbReference type="Pfam" id="PF07676">
    <property type="entry name" value="PD40"/>
    <property type="match status" value="1"/>
</dbReference>
<dbReference type="InterPro" id="IPR011659">
    <property type="entry name" value="WD40"/>
</dbReference>
<dbReference type="OrthoDB" id="9812921at2"/>
<evidence type="ECO:0000313" key="2">
    <source>
        <dbReference type="EMBL" id="SHN04076.1"/>
    </source>
</evidence>